<dbReference type="EMBL" id="LT934425">
    <property type="protein sequence ID" value="SOH03484.1"/>
    <property type="molecule type" value="Genomic_DNA"/>
</dbReference>
<name>A0A2C9CCH7_KUEST</name>
<protein>
    <submittedName>
        <fullName evidence="2">Uncharacterized protein</fullName>
    </submittedName>
</protein>
<reference evidence="2" key="1">
    <citation type="submission" date="2017-10" db="EMBL/GenBank/DDBJ databases">
        <authorList>
            <person name="Banno H."/>
            <person name="Chua N.-H."/>
        </authorList>
    </citation>
    <scope>NUCLEOTIDE SEQUENCE [LARGE SCALE GENOMIC DNA]</scope>
    <source>
        <strain evidence="2">Kuenenia_mbr1_ru-nijmegen</strain>
    </source>
</reference>
<evidence type="ECO:0000313" key="2">
    <source>
        <dbReference type="EMBL" id="SOH03484.1"/>
    </source>
</evidence>
<dbReference type="Proteomes" id="UP000221734">
    <property type="component" value="Chromosome Kuenenia_stuttgartiensis_MBR1"/>
</dbReference>
<accession>A0A2C9CCH7</accession>
<evidence type="ECO:0000313" key="3">
    <source>
        <dbReference type="Proteomes" id="UP000221734"/>
    </source>
</evidence>
<evidence type="ECO:0000313" key="1">
    <source>
        <dbReference type="EMBL" id="QII10928.1"/>
    </source>
</evidence>
<dbReference type="KEGG" id="kst:KSMBR1_0973"/>
<dbReference type="EMBL" id="CP049055">
    <property type="protein sequence ID" value="QII10928.1"/>
    <property type="molecule type" value="Genomic_DNA"/>
</dbReference>
<organism evidence="2 3">
    <name type="scientific">Kuenenia stuttgartiensis</name>
    <dbReference type="NCBI Taxonomy" id="174633"/>
    <lineage>
        <taxon>Bacteria</taxon>
        <taxon>Pseudomonadati</taxon>
        <taxon>Planctomycetota</taxon>
        <taxon>Candidatus Brocadiia</taxon>
        <taxon>Candidatus Brocadiales</taxon>
        <taxon>Candidatus Brocadiaceae</taxon>
        <taxon>Candidatus Kuenenia</taxon>
    </lineage>
</organism>
<proteinExistence type="predicted"/>
<evidence type="ECO:0000313" key="4">
    <source>
        <dbReference type="Proteomes" id="UP000501926"/>
    </source>
</evidence>
<dbReference type="Proteomes" id="UP000501926">
    <property type="component" value="Chromosome"/>
</dbReference>
<sequence>MTVYEITSEKTLAMTADALAMTSMWFWYDG</sequence>
<dbReference type="AlphaFoldDB" id="A0A2C9CCH7"/>
<reference evidence="1 4" key="3">
    <citation type="submission" date="2020-02" db="EMBL/GenBank/DDBJ databases">
        <title>Newly sequenced genome of strain CSTR1 showed variability in Candidatus Kuenenia stuttgartiensis genomes.</title>
        <authorList>
            <person name="Ding C."/>
            <person name="Adrian L."/>
        </authorList>
    </citation>
    <scope>NUCLEOTIDE SEQUENCE [LARGE SCALE GENOMIC DNA]</scope>
    <source>
        <strain evidence="1 4">CSTR1</strain>
    </source>
</reference>
<keyword evidence="3" id="KW-1185">Reference proteome</keyword>
<reference evidence="3" key="2">
    <citation type="submission" date="2017-10" db="EMBL/GenBank/DDBJ databases">
        <authorList>
            <person name="Frank J."/>
        </authorList>
    </citation>
    <scope>NUCLEOTIDE SEQUENCE [LARGE SCALE GENOMIC DNA]</scope>
</reference>
<gene>
    <name evidence="1" type="ORF">KsCSTR_15490</name>
    <name evidence="2" type="ORF">KSMBR1_0973</name>
</gene>